<accession>A0A2K3K9L6</accession>
<proteinExistence type="predicted"/>
<feature type="non-terminal residue" evidence="1">
    <location>
        <position position="1"/>
    </location>
</feature>
<evidence type="ECO:0000313" key="2">
    <source>
        <dbReference type="Proteomes" id="UP000236291"/>
    </source>
</evidence>
<dbReference type="STRING" id="57577.A0A2K3K9L6"/>
<dbReference type="InterPro" id="IPR037278">
    <property type="entry name" value="ARFGAP/RecO"/>
</dbReference>
<gene>
    <name evidence="1" type="ORF">L195_g053286</name>
</gene>
<organism evidence="1 2">
    <name type="scientific">Trifolium pratense</name>
    <name type="common">Red clover</name>
    <dbReference type="NCBI Taxonomy" id="57577"/>
    <lineage>
        <taxon>Eukaryota</taxon>
        <taxon>Viridiplantae</taxon>
        <taxon>Streptophyta</taxon>
        <taxon>Embryophyta</taxon>
        <taxon>Tracheophyta</taxon>
        <taxon>Spermatophyta</taxon>
        <taxon>Magnoliopsida</taxon>
        <taxon>eudicotyledons</taxon>
        <taxon>Gunneridae</taxon>
        <taxon>Pentapetalae</taxon>
        <taxon>rosids</taxon>
        <taxon>fabids</taxon>
        <taxon>Fabales</taxon>
        <taxon>Fabaceae</taxon>
        <taxon>Papilionoideae</taxon>
        <taxon>50 kb inversion clade</taxon>
        <taxon>NPAAA clade</taxon>
        <taxon>Hologalegina</taxon>
        <taxon>IRL clade</taxon>
        <taxon>Trifolieae</taxon>
        <taxon>Trifolium</taxon>
    </lineage>
</organism>
<evidence type="ECO:0000313" key="1">
    <source>
        <dbReference type="EMBL" id="PNX62996.1"/>
    </source>
</evidence>
<reference evidence="1 2" key="2">
    <citation type="journal article" date="2017" name="Front. Plant Sci.">
        <title>Gene Classification and Mining of Molecular Markers Useful in Red Clover (Trifolium pratense) Breeding.</title>
        <authorList>
            <person name="Istvanek J."/>
            <person name="Dluhosova J."/>
            <person name="Dluhos P."/>
            <person name="Patkova L."/>
            <person name="Nedelnik J."/>
            <person name="Repkova J."/>
        </authorList>
    </citation>
    <scope>NUCLEOTIDE SEQUENCE [LARGE SCALE GENOMIC DNA]</scope>
    <source>
        <strain evidence="2">cv. Tatra</strain>
        <tissue evidence="1">Young leaves</tissue>
    </source>
</reference>
<dbReference type="Proteomes" id="UP000236291">
    <property type="component" value="Unassembled WGS sequence"/>
</dbReference>
<dbReference type="AlphaFoldDB" id="A0A2K3K9L6"/>
<dbReference type="InterPro" id="IPR038508">
    <property type="entry name" value="ArfGAP_dom_sf"/>
</dbReference>
<sequence length="44" mass="5193">RMAMNNRRMEFGRPVSGKRRLKDLMLQKDNRLCADCGARDPKWA</sequence>
<dbReference type="EMBL" id="ASHM01089163">
    <property type="protein sequence ID" value="PNX62996.1"/>
    <property type="molecule type" value="Genomic_DNA"/>
</dbReference>
<reference evidence="1 2" key="1">
    <citation type="journal article" date="2014" name="Am. J. Bot.">
        <title>Genome assembly and annotation for red clover (Trifolium pratense; Fabaceae).</title>
        <authorList>
            <person name="Istvanek J."/>
            <person name="Jaros M."/>
            <person name="Krenek A."/>
            <person name="Repkova J."/>
        </authorList>
    </citation>
    <scope>NUCLEOTIDE SEQUENCE [LARGE SCALE GENOMIC DNA]</scope>
    <source>
        <strain evidence="2">cv. Tatra</strain>
        <tissue evidence="1">Young leaves</tissue>
    </source>
</reference>
<protein>
    <submittedName>
        <fullName evidence="1">ADP-ribosylation factor GTPase-activating protein agd12-like</fullName>
    </submittedName>
</protein>
<comment type="caution">
    <text evidence="1">The sequence shown here is derived from an EMBL/GenBank/DDBJ whole genome shotgun (WGS) entry which is preliminary data.</text>
</comment>
<dbReference type="Gene3D" id="1.10.220.150">
    <property type="entry name" value="Arf GTPase activating protein"/>
    <property type="match status" value="1"/>
</dbReference>
<dbReference type="SUPFAM" id="SSF57863">
    <property type="entry name" value="ArfGap/RecO-like zinc finger"/>
    <property type="match status" value="1"/>
</dbReference>
<name>A0A2K3K9L6_TRIPR</name>